<dbReference type="InterPro" id="IPR004675">
    <property type="entry name" value="AhpD_core"/>
</dbReference>
<dbReference type="PANTHER" id="PTHR34846:SF10">
    <property type="entry name" value="CYTOPLASMIC PROTEIN"/>
    <property type="match status" value="1"/>
</dbReference>
<keyword evidence="3" id="KW-1185">Reference proteome</keyword>
<dbReference type="InterPro" id="IPR029032">
    <property type="entry name" value="AhpD-like"/>
</dbReference>
<protein>
    <submittedName>
        <fullName evidence="2">Carboxymuconolactone decarboxylase family protein</fullName>
    </submittedName>
</protein>
<gene>
    <name evidence="2" type="ORF">DF182_23035</name>
</gene>
<sequence length="145" mass="16135">MESRMDISQLFPEGFNAMLALEGAMRNSSIDKKLYKLIKIRASQINGCAYCINMHTREARAAGETEQRIYCLNAWGEAPFYTDQERAALALTESVTLLASTHVPDDVYATATAVFTKEEVAIITMAIVVINAWNRIVVTSRTLPD</sequence>
<dbReference type="GO" id="GO:0051920">
    <property type="term" value="F:peroxiredoxin activity"/>
    <property type="evidence" value="ECO:0007669"/>
    <property type="project" value="InterPro"/>
</dbReference>
<dbReference type="PANTHER" id="PTHR34846">
    <property type="entry name" value="4-CARBOXYMUCONOLACTONE DECARBOXYLASE FAMILY PROTEIN (AFU_ORTHOLOGUE AFUA_6G11590)"/>
    <property type="match status" value="1"/>
</dbReference>
<dbReference type="Proteomes" id="UP000253410">
    <property type="component" value="Unassembled WGS sequence"/>
</dbReference>
<accession>A0A365XX58</accession>
<reference evidence="2 3" key="1">
    <citation type="submission" date="2018-05" db="EMBL/GenBank/DDBJ databases">
        <title>Chitinophaga sp. K3CV102501T nov., isolated from isolated from a monsoon evergreen broad-leaved forest soil.</title>
        <authorList>
            <person name="Lv Y."/>
        </authorList>
    </citation>
    <scope>NUCLEOTIDE SEQUENCE [LARGE SCALE GENOMIC DNA]</scope>
    <source>
        <strain evidence="2 3">GDMCC 1.1325</strain>
    </source>
</reference>
<dbReference type="SUPFAM" id="SSF69118">
    <property type="entry name" value="AhpD-like"/>
    <property type="match status" value="1"/>
</dbReference>
<evidence type="ECO:0000259" key="1">
    <source>
        <dbReference type="Pfam" id="PF02627"/>
    </source>
</evidence>
<dbReference type="NCBIfam" id="TIGR00778">
    <property type="entry name" value="ahpD_dom"/>
    <property type="match status" value="1"/>
</dbReference>
<feature type="domain" description="Carboxymuconolactone decarboxylase-like" evidence="1">
    <location>
        <begin position="12"/>
        <end position="93"/>
    </location>
</feature>
<comment type="caution">
    <text evidence="2">The sequence shown here is derived from an EMBL/GenBank/DDBJ whole genome shotgun (WGS) entry which is preliminary data.</text>
</comment>
<dbReference type="OrthoDB" id="9801997at2"/>
<proteinExistence type="predicted"/>
<dbReference type="Gene3D" id="1.20.1290.10">
    <property type="entry name" value="AhpD-like"/>
    <property type="match status" value="1"/>
</dbReference>
<dbReference type="InterPro" id="IPR003779">
    <property type="entry name" value="CMD-like"/>
</dbReference>
<dbReference type="AlphaFoldDB" id="A0A365XX58"/>
<evidence type="ECO:0000313" key="2">
    <source>
        <dbReference type="EMBL" id="RBL90942.1"/>
    </source>
</evidence>
<dbReference type="EMBL" id="QFFJ01000002">
    <property type="protein sequence ID" value="RBL90942.1"/>
    <property type="molecule type" value="Genomic_DNA"/>
</dbReference>
<evidence type="ECO:0000313" key="3">
    <source>
        <dbReference type="Proteomes" id="UP000253410"/>
    </source>
</evidence>
<dbReference type="Pfam" id="PF02627">
    <property type="entry name" value="CMD"/>
    <property type="match status" value="1"/>
</dbReference>
<organism evidence="2 3">
    <name type="scientific">Chitinophaga flava</name>
    <dbReference type="NCBI Taxonomy" id="2259036"/>
    <lineage>
        <taxon>Bacteria</taxon>
        <taxon>Pseudomonadati</taxon>
        <taxon>Bacteroidota</taxon>
        <taxon>Chitinophagia</taxon>
        <taxon>Chitinophagales</taxon>
        <taxon>Chitinophagaceae</taxon>
        <taxon>Chitinophaga</taxon>
    </lineage>
</organism>
<name>A0A365XX58_9BACT</name>